<feature type="transmembrane region" description="Helical" evidence="3">
    <location>
        <begin position="181"/>
        <end position="201"/>
    </location>
</feature>
<evidence type="ECO:0000256" key="3">
    <source>
        <dbReference type="SAM" id="Phobius"/>
    </source>
</evidence>
<comment type="subcellular location">
    <subcellularLocation>
        <location evidence="1">Endomembrane system</location>
        <topology evidence="1">Multi-pass membrane protein</topology>
    </subcellularLocation>
</comment>
<name>A0ABW5QTZ8_9BACL</name>
<keyword evidence="3" id="KW-0472">Membrane</keyword>
<feature type="domain" description="EamA" evidence="4">
    <location>
        <begin position="151"/>
        <end position="284"/>
    </location>
</feature>
<feature type="domain" description="EamA" evidence="4">
    <location>
        <begin position="11"/>
        <end position="138"/>
    </location>
</feature>
<feature type="transmembrane region" description="Helical" evidence="3">
    <location>
        <begin position="91"/>
        <end position="116"/>
    </location>
</feature>
<dbReference type="Proteomes" id="UP001597493">
    <property type="component" value="Unassembled WGS sequence"/>
</dbReference>
<feature type="transmembrane region" description="Helical" evidence="3">
    <location>
        <begin position="213"/>
        <end position="235"/>
    </location>
</feature>
<dbReference type="InterPro" id="IPR000620">
    <property type="entry name" value="EamA_dom"/>
</dbReference>
<sequence length="305" mass="33356">MEKKAPINPILPLIVGMVAISFAPIFVKYSNAPVSVQGMYRMLFTFLLMLPFGRKQLPAARTVSARNWIFLTLAGFFLALHFILWMESLNYTSIASSTIILSLEPVLVMAGAYFIFKDKANRFAVIGMLVALVGAAGIGFGDIGLSREAFYGDVLSLLGTVAVAVNMLLAKKIMEQVPSYLYSLIVFGITFLFFGLYNVALGIPMTGYPAKEWIVFLLLAIVPTVFGHLVFNWLLQYVKAATVSMSVLAEPVGSSILGIFIFGEWISGSQLAFGGLVIVGLLVYLRSENMERRNQSPVSASQPHS</sequence>
<evidence type="ECO:0000313" key="5">
    <source>
        <dbReference type="EMBL" id="MFD2659774.1"/>
    </source>
</evidence>
<evidence type="ECO:0000259" key="4">
    <source>
        <dbReference type="Pfam" id="PF00892"/>
    </source>
</evidence>
<dbReference type="Pfam" id="PF00892">
    <property type="entry name" value="EamA"/>
    <property type="match status" value="2"/>
</dbReference>
<dbReference type="SUPFAM" id="SSF103481">
    <property type="entry name" value="Multidrug resistance efflux transporter EmrE"/>
    <property type="match status" value="2"/>
</dbReference>
<dbReference type="PANTHER" id="PTHR22911:SF76">
    <property type="entry name" value="EAMA DOMAIN-CONTAINING PROTEIN"/>
    <property type="match status" value="1"/>
</dbReference>
<dbReference type="PANTHER" id="PTHR22911">
    <property type="entry name" value="ACYL-MALONYL CONDENSING ENZYME-RELATED"/>
    <property type="match status" value="1"/>
</dbReference>
<feature type="transmembrane region" description="Helical" evidence="3">
    <location>
        <begin position="149"/>
        <end position="169"/>
    </location>
</feature>
<feature type="transmembrane region" description="Helical" evidence="3">
    <location>
        <begin position="268"/>
        <end position="285"/>
    </location>
</feature>
<feature type="transmembrane region" description="Helical" evidence="3">
    <location>
        <begin position="38"/>
        <end position="53"/>
    </location>
</feature>
<protein>
    <submittedName>
        <fullName evidence="5">DMT family transporter</fullName>
    </submittedName>
</protein>
<comment type="caution">
    <text evidence="5">The sequence shown here is derived from an EMBL/GenBank/DDBJ whole genome shotgun (WGS) entry which is preliminary data.</text>
</comment>
<keyword evidence="3" id="KW-0812">Transmembrane</keyword>
<keyword evidence="6" id="KW-1185">Reference proteome</keyword>
<evidence type="ECO:0000256" key="1">
    <source>
        <dbReference type="ARBA" id="ARBA00004127"/>
    </source>
</evidence>
<feature type="transmembrane region" description="Helical" evidence="3">
    <location>
        <begin position="7"/>
        <end position="26"/>
    </location>
</feature>
<organism evidence="5 6">
    <name type="scientific">Paenibacillus thailandensis</name>
    <dbReference type="NCBI Taxonomy" id="393250"/>
    <lineage>
        <taxon>Bacteria</taxon>
        <taxon>Bacillati</taxon>
        <taxon>Bacillota</taxon>
        <taxon>Bacilli</taxon>
        <taxon>Bacillales</taxon>
        <taxon>Paenibacillaceae</taxon>
        <taxon>Paenibacillus</taxon>
    </lineage>
</organism>
<feature type="transmembrane region" description="Helical" evidence="3">
    <location>
        <begin position="242"/>
        <end position="262"/>
    </location>
</feature>
<evidence type="ECO:0000313" key="6">
    <source>
        <dbReference type="Proteomes" id="UP001597493"/>
    </source>
</evidence>
<evidence type="ECO:0000256" key="2">
    <source>
        <dbReference type="ARBA" id="ARBA00007362"/>
    </source>
</evidence>
<proteinExistence type="inferred from homology"/>
<feature type="transmembrane region" description="Helical" evidence="3">
    <location>
        <begin position="123"/>
        <end position="143"/>
    </location>
</feature>
<dbReference type="EMBL" id="JBHUMY010000006">
    <property type="protein sequence ID" value="MFD2659774.1"/>
    <property type="molecule type" value="Genomic_DNA"/>
</dbReference>
<dbReference type="InterPro" id="IPR037185">
    <property type="entry name" value="EmrE-like"/>
</dbReference>
<reference evidence="6" key="1">
    <citation type="journal article" date="2019" name="Int. J. Syst. Evol. Microbiol.">
        <title>The Global Catalogue of Microorganisms (GCM) 10K type strain sequencing project: providing services to taxonomists for standard genome sequencing and annotation.</title>
        <authorList>
            <consortium name="The Broad Institute Genomics Platform"/>
            <consortium name="The Broad Institute Genome Sequencing Center for Infectious Disease"/>
            <person name="Wu L."/>
            <person name="Ma J."/>
        </authorList>
    </citation>
    <scope>NUCLEOTIDE SEQUENCE [LARGE SCALE GENOMIC DNA]</scope>
    <source>
        <strain evidence="6">TISTR 1827</strain>
    </source>
</reference>
<keyword evidence="3" id="KW-1133">Transmembrane helix</keyword>
<gene>
    <name evidence="5" type="ORF">ACFSW5_05770</name>
</gene>
<accession>A0ABW5QTZ8</accession>
<dbReference type="RefSeq" id="WP_379270458.1">
    <property type="nucleotide sequence ID" value="NZ_JBHUGT010000023.1"/>
</dbReference>
<comment type="similarity">
    <text evidence="2">Belongs to the EamA transporter family.</text>
</comment>
<feature type="transmembrane region" description="Helical" evidence="3">
    <location>
        <begin position="65"/>
        <end position="85"/>
    </location>
</feature>